<dbReference type="Proteomes" id="UP001642409">
    <property type="component" value="Unassembled WGS sequence"/>
</dbReference>
<evidence type="ECO:0000313" key="2">
    <source>
        <dbReference type="EMBL" id="CAL6044015.1"/>
    </source>
</evidence>
<sequence length="158" mass="18695">MSKRQKNGVHIVFIKLMSKEFISQIKKEDRAGYQQVDLIKHWSGQTFQLFYYKVIDQYFTIKTTTQPHSEGVAFLLTRSDNKQPLVSEQYNRFQINRENQRFDLIAALQFGFCAACVRGFFKKGQLTEVPQQLHYCTINYFTPMQQLQPFFDKQAAFQ</sequence>
<name>A0AA86NPK1_9EUKA</name>
<evidence type="ECO:0000313" key="1">
    <source>
        <dbReference type="EMBL" id="CAI9923765.1"/>
    </source>
</evidence>
<gene>
    <name evidence="1" type="ORF">HINF_LOCUS11410</name>
    <name evidence="2" type="ORF">HINF_LOCUS40353</name>
</gene>
<comment type="caution">
    <text evidence="1">The sequence shown here is derived from an EMBL/GenBank/DDBJ whole genome shotgun (WGS) entry which is preliminary data.</text>
</comment>
<dbReference type="EMBL" id="CAXDID020000159">
    <property type="protein sequence ID" value="CAL6044015.1"/>
    <property type="molecule type" value="Genomic_DNA"/>
</dbReference>
<reference evidence="2 3" key="2">
    <citation type="submission" date="2024-07" db="EMBL/GenBank/DDBJ databases">
        <authorList>
            <person name="Akdeniz Z."/>
        </authorList>
    </citation>
    <scope>NUCLEOTIDE SEQUENCE [LARGE SCALE GENOMIC DNA]</scope>
</reference>
<dbReference type="EMBL" id="CATOUU010000295">
    <property type="protein sequence ID" value="CAI9923765.1"/>
    <property type="molecule type" value="Genomic_DNA"/>
</dbReference>
<proteinExistence type="predicted"/>
<evidence type="ECO:0000313" key="3">
    <source>
        <dbReference type="Proteomes" id="UP001642409"/>
    </source>
</evidence>
<accession>A0AA86NPK1</accession>
<organism evidence="1">
    <name type="scientific">Hexamita inflata</name>
    <dbReference type="NCBI Taxonomy" id="28002"/>
    <lineage>
        <taxon>Eukaryota</taxon>
        <taxon>Metamonada</taxon>
        <taxon>Diplomonadida</taxon>
        <taxon>Hexamitidae</taxon>
        <taxon>Hexamitinae</taxon>
        <taxon>Hexamita</taxon>
    </lineage>
</organism>
<reference evidence="1" key="1">
    <citation type="submission" date="2023-06" db="EMBL/GenBank/DDBJ databases">
        <authorList>
            <person name="Kurt Z."/>
        </authorList>
    </citation>
    <scope>NUCLEOTIDE SEQUENCE</scope>
</reference>
<dbReference type="AlphaFoldDB" id="A0AA86NPK1"/>
<keyword evidence="3" id="KW-1185">Reference proteome</keyword>
<protein>
    <submittedName>
        <fullName evidence="2">Hypothetical_protein</fullName>
    </submittedName>
</protein>